<dbReference type="EC" id="3.6.1.-" evidence="1"/>
<dbReference type="Gene3D" id="1.10.40.50">
    <property type="entry name" value="Probable gtpase engc, domain 3"/>
    <property type="match status" value="1"/>
</dbReference>
<dbReference type="GO" id="GO:0005525">
    <property type="term" value="F:GTP binding"/>
    <property type="evidence" value="ECO:0007669"/>
    <property type="project" value="UniProtKB-UniRule"/>
</dbReference>
<keyword evidence="1" id="KW-0547">Nucleotide-binding</keyword>
<dbReference type="Pfam" id="PF03193">
    <property type="entry name" value="RsgA_GTPase"/>
    <property type="match status" value="1"/>
</dbReference>
<dbReference type="SUPFAM" id="SSF50249">
    <property type="entry name" value="Nucleic acid-binding proteins"/>
    <property type="match status" value="1"/>
</dbReference>
<organism evidence="3 4">
    <name type="scientific">Candidatus Kinetoplastidibacterium desouzai TCC079E</name>
    <dbReference type="NCBI Taxonomy" id="1208919"/>
    <lineage>
        <taxon>Bacteria</taxon>
        <taxon>Pseudomonadati</taxon>
        <taxon>Pseudomonadota</taxon>
        <taxon>Betaproteobacteria</taxon>
        <taxon>Candidatus Kinetoplastidibacterium</taxon>
    </lineage>
</organism>
<keyword evidence="4" id="KW-1185">Reference proteome</keyword>
<dbReference type="PANTHER" id="PTHR32120">
    <property type="entry name" value="SMALL RIBOSOMAL SUBUNIT BIOGENESIS GTPASE RSGA"/>
    <property type="match status" value="1"/>
</dbReference>
<dbReference type="RefSeq" id="WP_015396380.1">
    <property type="nucleotide sequence ID" value="NC_020294.1"/>
</dbReference>
<dbReference type="HOGENOM" id="CLU_033617_2_0_4"/>
<proteinExistence type="inferred from homology"/>
<comment type="subcellular location">
    <subcellularLocation>
        <location evidence="1">Cytoplasm</location>
    </subcellularLocation>
</comment>
<comment type="function">
    <text evidence="1">One of several proteins that assist in the late maturation steps of the functional core of the 30S ribosomal subunit. Helps release RbfA from mature subunits. May play a role in the assembly of ribosomal proteins into the subunit. Circularly permuted GTPase that catalyzes slow GTP hydrolysis, GTPase activity is stimulated by the 30S ribosomal subunit.</text>
</comment>
<dbReference type="KEGG" id="kde:CDSE_0687"/>
<dbReference type="InterPro" id="IPR010914">
    <property type="entry name" value="RsgA_GTPase_dom"/>
</dbReference>
<evidence type="ECO:0000313" key="4">
    <source>
        <dbReference type="Proteomes" id="UP000011547"/>
    </source>
</evidence>
<feature type="binding site" evidence="1">
    <location>
        <begin position="117"/>
        <end position="120"/>
    </location>
    <ligand>
        <name>GTP</name>
        <dbReference type="ChEBI" id="CHEBI:37565"/>
    </ligand>
</feature>
<dbReference type="STRING" id="1208919.CDSE_0687"/>
<dbReference type="NCBIfam" id="TIGR00157">
    <property type="entry name" value="ribosome small subunit-dependent GTPase A"/>
    <property type="match status" value="1"/>
</dbReference>
<dbReference type="GO" id="GO:0019843">
    <property type="term" value="F:rRNA binding"/>
    <property type="evidence" value="ECO:0007669"/>
    <property type="project" value="UniProtKB-KW"/>
</dbReference>
<keyword evidence="1 3" id="KW-0378">Hydrolase</keyword>
<dbReference type="GO" id="GO:0042274">
    <property type="term" value="P:ribosomal small subunit biogenesis"/>
    <property type="evidence" value="ECO:0007669"/>
    <property type="project" value="UniProtKB-UniRule"/>
</dbReference>
<feature type="binding site" evidence="1">
    <location>
        <position position="260"/>
    </location>
    <ligand>
        <name>Zn(2+)</name>
        <dbReference type="ChEBI" id="CHEBI:29105"/>
    </ligand>
</feature>
<dbReference type="GO" id="GO:0046872">
    <property type="term" value="F:metal ion binding"/>
    <property type="evidence" value="ECO:0007669"/>
    <property type="project" value="UniProtKB-KW"/>
</dbReference>
<feature type="binding site" evidence="1">
    <location>
        <position position="268"/>
    </location>
    <ligand>
        <name>Zn(2+)</name>
        <dbReference type="ChEBI" id="CHEBI:29105"/>
    </ligand>
</feature>
<gene>
    <name evidence="1" type="primary">rsgA</name>
    <name evidence="3" type="ORF">CDSE_0687</name>
</gene>
<dbReference type="Gene3D" id="3.40.50.300">
    <property type="entry name" value="P-loop containing nucleotide triphosphate hydrolases"/>
    <property type="match status" value="1"/>
</dbReference>
<dbReference type="Gene3D" id="2.40.50.140">
    <property type="entry name" value="Nucleic acid-binding proteins"/>
    <property type="match status" value="1"/>
</dbReference>
<dbReference type="PANTHER" id="PTHR32120:SF11">
    <property type="entry name" value="SMALL RIBOSOMAL SUBUNIT BIOGENESIS GTPASE RSGA 1, MITOCHONDRIAL-RELATED"/>
    <property type="match status" value="1"/>
</dbReference>
<evidence type="ECO:0000256" key="1">
    <source>
        <dbReference type="HAMAP-Rule" id="MF_01820"/>
    </source>
</evidence>
<keyword evidence="1" id="KW-0342">GTP-binding</keyword>
<comment type="cofactor">
    <cofactor evidence="1">
        <name>Zn(2+)</name>
        <dbReference type="ChEBI" id="CHEBI:29105"/>
    </cofactor>
    <text evidence="1">Binds 1 zinc ion per subunit.</text>
</comment>
<dbReference type="CDD" id="cd01854">
    <property type="entry name" value="YjeQ_EngC"/>
    <property type="match status" value="1"/>
</dbReference>
<reference evidence="3 4" key="1">
    <citation type="journal article" date="2013" name="Genome Biol. Evol.">
        <title>Genome evolution and phylogenomic analysis of candidatus kinetoplastibacterium, the betaproteobacterial endosymbionts of strigomonas and angomonas.</title>
        <authorList>
            <person name="Alves J.M."/>
            <person name="Serrano M.G."/>
            <person name="Maia da Silva F."/>
            <person name="Voegtly L.J."/>
            <person name="Matveyev A.V."/>
            <person name="Teixeira M.M."/>
            <person name="Camargo E.P."/>
            <person name="Buck G.A."/>
        </authorList>
    </citation>
    <scope>NUCLEOTIDE SEQUENCE [LARGE SCALE GENOMIC DNA]</scope>
    <source>
        <strain evidence="3 4">TCC079E</strain>
    </source>
</reference>
<keyword evidence="1" id="KW-0699">rRNA-binding</keyword>
<feature type="binding site" evidence="1">
    <location>
        <position position="255"/>
    </location>
    <ligand>
        <name>Zn(2+)</name>
        <dbReference type="ChEBI" id="CHEBI:29105"/>
    </ligand>
</feature>
<keyword evidence="1" id="KW-0690">Ribosome biogenesis</keyword>
<protein>
    <recommendedName>
        <fullName evidence="1">Small ribosomal subunit biogenesis GTPase RsgA</fullName>
        <ecNumber evidence="1">3.6.1.-</ecNumber>
    </recommendedName>
</protein>
<dbReference type="PROSITE" id="PS50936">
    <property type="entry name" value="ENGC_GTPASE"/>
    <property type="match status" value="1"/>
</dbReference>
<sequence>MSSYILGRIIESHKQQYIVKHENNIYNCYIKGKKNHAAVGDWVYINKEIYGKNSIEKIQERKNIFYRSDNNKRKYLAANIDHIIIIVATEPSFSTDIIGNLILEAMRCNIDITIILNKDDIKEQVLLSLDRIKSITPENIPIINLSAKNLTNKEIIFKMYNLLINKTNLLVGQSGMGKSTILNKLVPSAHANTQEYSKYLGTGKHTTSHVKLYDLNIGNSFIIDSPGFQEFSIKHININDINKGFPEFSKFIKECQFYNCSHHHEPGCAIINAVLRGDIKKGRYSLYKKIIKEYQANKKYLRL</sequence>
<comment type="subunit">
    <text evidence="1">Monomer. Associates with 30S ribosomal subunit, binds 16S rRNA.</text>
</comment>
<feature type="domain" description="EngC GTPase" evidence="2">
    <location>
        <begin position="78"/>
        <end position="229"/>
    </location>
</feature>
<dbReference type="InterPro" id="IPR027417">
    <property type="entry name" value="P-loop_NTPase"/>
</dbReference>
<evidence type="ECO:0000259" key="2">
    <source>
        <dbReference type="PROSITE" id="PS50936"/>
    </source>
</evidence>
<evidence type="ECO:0000313" key="3">
    <source>
        <dbReference type="EMBL" id="AGF46969.1"/>
    </source>
</evidence>
<dbReference type="InterPro" id="IPR012340">
    <property type="entry name" value="NA-bd_OB-fold"/>
</dbReference>
<dbReference type="eggNOG" id="COG1162">
    <property type="taxonomic scope" value="Bacteria"/>
</dbReference>
<name>M1LUI2_9PROT</name>
<dbReference type="EMBL" id="CP003803">
    <property type="protein sequence ID" value="AGF46969.1"/>
    <property type="molecule type" value="Genomic_DNA"/>
</dbReference>
<dbReference type="GO" id="GO:0005737">
    <property type="term" value="C:cytoplasm"/>
    <property type="evidence" value="ECO:0007669"/>
    <property type="project" value="UniProtKB-SubCell"/>
</dbReference>
<dbReference type="InterPro" id="IPR004881">
    <property type="entry name" value="Ribosome_biogen_GTPase_RsgA"/>
</dbReference>
<comment type="similarity">
    <text evidence="1">Belongs to the TRAFAC class YlqF/YawG GTPase family. RsgA subfamily.</text>
</comment>
<dbReference type="PATRIC" id="fig|1208919.3.peg.406"/>
<keyword evidence="1" id="KW-0963">Cytoplasm</keyword>
<keyword evidence="1" id="KW-0694">RNA-binding</keyword>
<dbReference type="Proteomes" id="UP000011547">
    <property type="component" value="Chromosome"/>
</dbReference>
<accession>M1LUI2</accession>
<dbReference type="GO" id="GO:0003924">
    <property type="term" value="F:GTPase activity"/>
    <property type="evidence" value="ECO:0007669"/>
    <property type="project" value="UniProtKB-UniRule"/>
</dbReference>
<dbReference type="SUPFAM" id="SSF52540">
    <property type="entry name" value="P-loop containing nucleoside triphosphate hydrolases"/>
    <property type="match status" value="1"/>
</dbReference>
<dbReference type="AlphaFoldDB" id="M1LUI2"/>
<keyword evidence="1" id="KW-0479">Metal-binding</keyword>
<keyword evidence="1" id="KW-0862">Zinc</keyword>
<feature type="binding site" evidence="1">
    <location>
        <begin position="172"/>
        <end position="180"/>
    </location>
    <ligand>
        <name>GTP</name>
        <dbReference type="ChEBI" id="CHEBI:37565"/>
    </ligand>
</feature>
<dbReference type="HAMAP" id="MF_01820">
    <property type="entry name" value="GTPase_RsgA"/>
    <property type="match status" value="1"/>
</dbReference>
<feature type="binding site" evidence="1">
    <location>
        <position position="262"/>
    </location>
    <ligand>
        <name>Zn(2+)</name>
        <dbReference type="ChEBI" id="CHEBI:29105"/>
    </ligand>
</feature>